<keyword evidence="1" id="KW-0677">Repeat</keyword>
<dbReference type="SMART" id="SM00028">
    <property type="entry name" value="TPR"/>
    <property type="match status" value="3"/>
</dbReference>
<proteinExistence type="predicted"/>
<dbReference type="PROSITE" id="PS50005">
    <property type="entry name" value="TPR"/>
    <property type="match status" value="1"/>
</dbReference>
<dbReference type="InterPro" id="IPR051012">
    <property type="entry name" value="CellSynth/LPSAsmb/PSIAsmb"/>
</dbReference>
<feature type="repeat" description="TPR" evidence="3">
    <location>
        <begin position="157"/>
        <end position="190"/>
    </location>
</feature>
<dbReference type="Gene3D" id="1.25.40.10">
    <property type="entry name" value="Tetratricopeptide repeat domain"/>
    <property type="match status" value="2"/>
</dbReference>
<comment type="caution">
    <text evidence="5">The sequence shown here is derived from an EMBL/GenBank/DDBJ whole genome shotgun (WGS) entry which is preliminary data.</text>
</comment>
<gene>
    <name evidence="5" type="ORF">COX00_02170</name>
</gene>
<dbReference type="SUPFAM" id="SSF48452">
    <property type="entry name" value="TPR-like"/>
    <property type="match status" value="1"/>
</dbReference>
<dbReference type="PANTHER" id="PTHR45586:SF1">
    <property type="entry name" value="LIPOPOLYSACCHARIDE ASSEMBLY PROTEIN B"/>
    <property type="match status" value="1"/>
</dbReference>
<feature type="region of interest" description="Disordered" evidence="4">
    <location>
        <begin position="209"/>
        <end position="233"/>
    </location>
</feature>
<evidence type="ECO:0000313" key="5">
    <source>
        <dbReference type="EMBL" id="PIP60632.1"/>
    </source>
</evidence>
<feature type="compositionally biased region" description="Polar residues" evidence="4">
    <location>
        <begin position="223"/>
        <end position="233"/>
    </location>
</feature>
<evidence type="ECO:0000256" key="2">
    <source>
        <dbReference type="ARBA" id="ARBA00022803"/>
    </source>
</evidence>
<feature type="non-terminal residue" evidence="5">
    <location>
        <position position="1"/>
    </location>
</feature>
<dbReference type="Pfam" id="PF13432">
    <property type="entry name" value="TPR_16"/>
    <property type="match status" value="1"/>
</dbReference>
<dbReference type="AlphaFoldDB" id="A0A2H0BSI0"/>
<keyword evidence="2 3" id="KW-0802">TPR repeat</keyword>
<name>A0A2H0BSI0_9BACT</name>
<sequence length="233" mass="25877">YESIASRVAGADEAAINAFTEAVKLEPFNPVLASEIGKIHLLSADSYAKSAEQKDETKAAEAAQNRDKNLSQAEDSLKKAITLKLDYLPARYYLGIVYERQQNIPSAIAELENVLRINNKDVGVAFELAILYYRNDQKDQSLSLLEQIVTKFDANNANAKWYLAAMYEERGRYDDAIKQLEDLANLYPDNGAVKQRLTILQDARASALAPEATSTLPAPIEQKVSNPKEQNPL</sequence>
<evidence type="ECO:0000256" key="3">
    <source>
        <dbReference type="PROSITE-ProRule" id="PRU00339"/>
    </source>
</evidence>
<dbReference type="Proteomes" id="UP000231581">
    <property type="component" value="Unassembled WGS sequence"/>
</dbReference>
<evidence type="ECO:0000256" key="1">
    <source>
        <dbReference type="ARBA" id="ARBA00022737"/>
    </source>
</evidence>
<accession>A0A2H0BSI0</accession>
<dbReference type="EMBL" id="PCSZ01000043">
    <property type="protein sequence ID" value="PIP60632.1"/>
    <property type="molecule type" value="Genomic_DNA"/>
</dbReference>
<organism evidence="5 6">
    <name type="scientific">Candidatus Uhrbacteria bacterium CG22_combo_CG10-13_8_21_14_all_47_17</name>
    <dbReference type="NCBI Taxonomy" id="1975041"/>
    <lineage>
        <taxon>Bacteria</taxon>
        <taxon>Candidatus Uhriibacteriota</taxon>
    </lineage>
</organism>
<dbReference type="InterPro" id="IPR011990">
    <property type="entry name" value="TPR-like_helical_dom_sf"/>
</dbReference>
<dbReference type="InterPro" id="IPR019734">
    <property type="entry name" value="TPR_rpt"/>
</dbReference>
<dbReference type="PANTHER" id="PTHR45586">
    <property type="entry name" value="TPR REPEAT-CONTAINING PROTEIN PA4667"/>
    <property type="match status" value="1"/>
</dbReference>
<protein>
    <submittedName>
        <fullName evidence="5">Uncharacterized protein</fullName>
    </submittedName>
</protein>
<evidence type="ECO:0000313" key="6">
    <source>
        <dbReference type="Proteomes" id="UP000231581"/>
    </source>
</evidence>
<evidence type="ECO:0000256" key="4">
    <source>
        <dbReference type="SAM" id="MobiDB-lite"/>
    </source>
</evidence>
<reference evidence="5 6" key="1">
    <citation type="submission" date="2017-09" db="EMBL/GenBank/DDBJ databases">
        <title>Depth-based differentiation of microbial function through sediment-hosted aquifers and enrichment of novel symbionts in the deep terrestrial subsurface.</title>
        <authorList>
            <person name="Probst A.J."/>
            <person name="Ladd B."/>
            <person name="Jarett J.K."/>
            <person name="Geller-Mcgrath D.E."/>
            <person name="Sieber C.M."/>
            <person name="Emerson J.B."/>
            <person name="Anantharaman K."/>
            <person name="Thomas B.C."/>
            <person name="Malmstrom R."/>
            <person name="Stieglmeier M."/>
            <person name="Klingl A."/>
            <person name="Woyke T."/>
            <person name="Ryan C.M."/>
            <person name="Banfield J.F."/>
        </authorList>
    </citation>
    <scope>NUCLEOTIDE SEQUENCE [LARGE SCALE GENOMIC DNA]</scope>
    <source>
        <strain evidence="5">CG22_combo_CG10-13_8_21_14_all_47_17</strain>
    </source>
</reference>